<dbReference type="Pfam" id="PF01093">
    <property type="entry name" value="Clusterin"/>
    <property type="match status" value="2"/>
</dbReference>
<keyword evidence="5" id="KW-0175">Coiled coil</keyword>
<evidence type="ECO:0000313" key="12">
    <source>
        <dbReference type="EMBL" id="KAJ3595589.1"/>
    </source>
</evidence>
<dbReference type="SMART" id="SM00035">
    <property type="entry name" value="CLa"/>
    <property type="match status" value="1"/>
</dbReference>
<name>A0A9Q0DW58_9TELE</name>
<feature type="domain" description="Clusterin N-terminal" evidence="10">
    <location>
        <begin position="26"/>
        <end position="250"/>
    </location>
</feature>
<accession>A0A9Q0DW58</accession>
<comment type="caution">
    <text evidence="12">The sequence shown here is derived from an EMBL/GenBank/DDBJ whole genome shotgun (WGS) entry which is preliminary data.</text>
</comment>
<feature type="domain" description="Clusterin C-terminal" evidence="11">
    <location>
        <begin position="203"/>
        <end position="435"/>
    </location>
</feature>
<dbReference type="EMBL" id="JANIIK010000111">
    <property type="protein sequence ID" value="KAJ3595589.1"/>
    <property type="molecule type" value="Genomic_DNA"/>
</dbReference>
<gene>
    <name evidence="12" type="ORF">NHX12_004892</name>
</gene>
<evidence type="ECO:0000256" key="9">
    <source>
        <dbReference type="SAM" id="SignalP"/>
    </source>
</evidence>
<feature type="chain" id="PRO_5040515626" description="Clusterin" evidence="9">
    <location>
        <begin position="22"/>
        <end position="443"/>
    </location>
</feature>
<evidence type="ECO:0000313" key="13">
    <source>
        <dbReference type="Proteomes" id="UP001148018"/>
    </source>
</evidence>
<dbReference type="SMART" id="SM00030">
    <property type="entry name" value="CLb"/>
    <property type="match status" value="1"/>
</dbReference>
<dbReference type="InterPro" id="IPR000753">
    <property type="entry name" value="Clusterin-like"/>
</dbReference>
<dbReference type="InterPro" id="IPR016014">
    <property type="entry name" value="Clusterin_N"/>
</dbReference>
<proteinExistence type="inferred from homology"/>
<evidence type="ECO:0000256" key="5">
    <source>
        <dbReference type="ARBA" id="ARBA00023054"/>
    </source>
</evidence>
<protein>
    <recommendedName>
        <fullName evidence="8">Clusterin</fullName>
    </recommendedName>
</protein>
<evidence type="ECO:0000259" key="11">
    <source>
        <dbReference type="SMART" id="SM00035"/>
    </source>
</evidence>
<keyword evidence="13" id="KW-1185">Reference proteome</keyword>
<dbReference type="AlphaFoldDB" id="A0A9Q0DW58"/>
<dbReference type="GO" id="GO:0051787">
    <property type="term" value="F:misfolded protein binding"/>
    <property type="evidence" value="ECO:0007669"/>
    <property type="project" value="TreeGrafter"/>
</dbReference>
<keyword evidence="4 9" id="KW-0732">Signal</keyword>
<keyword evidence="3" id="KW-0964">Secreted</keyword>
<comment type="subcellular location">
    <subcellularLocation>
        <location evidence="1">Secreted</location>
    </subcellularLocation>
</comment>
<organism evidence="12 13">
    <name type="scientific">Muraenolepis orangiensis</name>
    <name type="common">Patagonian moray cod</name>
    <dbReference type="NCBI Taxonomy" id="630683"/>
    <lineage>
        <taxon>Eukaryota</taxon>
        <taxon>Metazoa</taxon>
        <taxon>Chordata</taxon>
        <taxon>Craniata</taxon>
        <taxon>Vertebrata</taxon>
        <taxon>Euteleostomi</taxon>
        <taxon>Actinopterygii</taxon>
        <taxon>Neopterygii</taxon>
        <taxon>Teleostei</taxon>
        <taxon>Neoteleostei</taxon>
        <taxon>Acanthomorphata</taxon>
        <taxon>Zeiogadaria</taxon>
        <taxon>Gadariae</taxon>
        <taxon>Gadiformes</taxon>
        <taxon>Muraenolepidoidei</taxon>
        <taxon>Muraenolepididae</taxon>
        <taxon>Muraenolepis</taxon>
    </lineage>
</organism>
<dbReference type="InterPro" id="IPR016015">
    <property type="entry name" value="Clusterin_C"/>
</dbReference>
<evidence type="ECO:0000256" key="4">
    <source>
        <dbReference type="ARBA" id="ARBA00022729"/>
    </source>
</evidence>
<feature type="signal peptide" evidence="9">
    <location>
        <begin position="1"/>
        <end position="21"/>
    </location>
</feature>
<evidence type="ECO:0000259" key="10">
    <source>
        <dbReference type="SMART" id="SM00030"/>
    </source>
</evidence>
<dbReference type="Proteomes" id="UP001148018">
    <property type="component" value="Unassembled WGS sequence"/>
</dbReference>
<dbReference type="PANTHER" id="PTHR10970">
    <property type="entry name" value="CLUSTERIN"/>
    <property type="match status" value="1"/>
</dbReference>
<evidence type="ECO:0000256" key="1">
    <source>
        <dbReference type="ARBA" id="ARBA00004613"/>
    </source>
</evidence>
<dbReference type="OrthoDB" id="9894485at2759"/>
<dbReference type="PANTHER" id="PTHR10970:SF2">
    <property type="entry name" value="CLUSTERIN-LIKE PROTEIN 1"/>
    <property type="match status" value="1"/>
</dbReference>
<evidence type="ECO:0000256" key="6">
    <source>
        <dbReference type="ARBA" id="ARBA00023157"/>
    </source>
</evidence>
<comment type="similarity">
    <text evidence="2 8">Belongs to the clusterin family.</text>
</comment>
<dbReference type="GO" id="GO:0005615">
    <property type="term" value="C:extracellular space"/>
    <property type="evidence" value="ECO:0007669"/>
    <property type="project" value="TreeGrafter"/>
</dbReference>
<sequence length="443" mass="49049">MRLLLLLLVTIGLLRVRPARSEAPPTPALPEDTLKQLSRDGEKLVDEEVQRALSGVREMREVMRSNTLKHQQLMKSLKDSGEKKEGAAQLTREVTDRLEKAEEQCRDSLQSEWEQCRPCLEEACKTFYISTCRRGFASFRAKADSFFRRVSGRFGPREPTAEAGDVTVNQDLGSQTDTEAVARIEASFSQLVRRVGGLVERSGALGVGLAEVLDSFLDFGRSVMEEFGAVVVGSTGGPHEALEGDRKRARGLLPRYLHSRRLCRGLRRQTSECWQLQDQCDACQGPLLKECPSVRELHGDLEDASQLLDVSRELYQEVLSVVQRHAEQTLVWLGQAAAEVGWVGVGVVAPAPEEETPAVGGESTSAGDRPWSTFRITSVLPKSSGGVETAEATETEVQVHIFNSPPLIFSVPGELKIKDPGFLQYVTQEALGRYWDTVRLEDE</sequence>
<evidence type="ECO:0000256" key="8">
    <source>
        <dbReference type="RuleBase" id="RU000629"/>
    </source>
</evidence>
<evidence type="ECO:0000256" key="2">
    <source>
        <dbReference type="ARBA" id="ARBA00010069"/>
    </source>
</evidence>
<evidence type="ECO:0000256" key="3">
    <source>
        <dbReference type="ARBA" id="ARBA00022525"/>
    </source>
</evidence>
<keyword evidence="7" id="KW-0325">Glycoprotein</keyword>
<reference evidence="12" key="1">
    <citation type="submission" date="2022-07" db="EMBL/GenBank/DDBJ databases">
        <title>Chromosome-level genome of Muraenolepis orangiensis.</title>
        <authorList>
            <person name="Kim J."/>
        </authorList>
    </citation>
    <scope>NUCLEOTIDE SEQUENCE</scope>
    <source>
        <strain evidence="12">KU_S4_2022</strain>
        <tissue evidence="12">Muscle</tissue>
    </source>
</reference>
<keyword evidence="6" id="KW-1015">Disulfide bond</keyword>
<dbReference type="GO" id="GO:0005634">
    <property type="term" value="C:nucleus"/>
    <property type="evidence" value="ECO:0007669"/>
    <property type="project" value="TreeGrafter"/>
</dbReference>
<evidence type="ECO:0000256" key="7">
    <source>
        <dbReference type="ARBA" id="ARBA00023180"/>
    </source>
</evidence>